<evidence type="ECO:0000313" key="3">
    <source>
        <dbReference type="Proteomes" id="UP000613740"/>
    </source>
</evidence>
<feature type="compositionally biased region" description="Low complexity" evidence="1">
    <location>
        <begin position="540"/>
        <end position="570"/>
    </location>
</feature>
<name>A0A835SXR9_9CHLO</name>
<feature type="region of interest" description="Disordered" evidence="1">
    <location>
        <begin position="540"/>
        <end position="572"/>
    </location>
</feature>
<feature type="compositionally biased region" description="Polar residues" evidence="1">
    <location>
        <begin position="588"/>
        <end position="598"/>
    </location>
</feature>
<protein>
    <submittedName>
        <fullName evidence="2">Uncharacterized protein</fullName>
    </submittedName>
</protein>
<comment type="caution">
    <text evidence="2">The sequence shown here is derived from an EMBL/GenBank/DDBJ whole genome shotgun (WGS) entry which is preliminary data.</text>
</comment>
<dbReference type="Proteomes" id="UP000613740">
    <property type="component" value="Unassembled WGS sequence"/>
</dbReference>
<accession>A0A835SXR9</accession>
<organism evidence="2 3">
    <name type="scientific">Chlamydomonas schloesseri</name>
    <dbReference type="NCBI Taxonomy" id="2026947"/>
    <lineage>
        <taxon>Eukaryota</taxon>
        <taxon>Viridiplantae</taxon>
        <taxon>Chlorophyta</taxon>
        <taxon>core chlorophytes</taxon>
        <taxon>Chlorophyceae</taxon>
        <taxon>CS clade</taxon>
        <taxon>Chlamydomonadales</taxon>
        <taxon>Chlamydomonadaceae</taxon>
        <taxon>Chlamydomonas</taxon>
    </lineage>
</organism>
<sequence>MNTFPTLARHRLEELELQLCGGAVVPCEGLLALAAAARGATATRAASAAGGSVRSDATAERTREPAAPASAAAVEPPCWILGRSPRIQKELPDRALLEQRGEAAVAAAVETGPPPVAVAVVGGTPVRRAGGATGGRGLRELRVILALDKHMHIGPFRYGTQARPGGAVGRCTGAEAWRRNGGGATAAAVGAWVLPLAQAATGRAVPPAVAAIASLAPTLRSLELAGPCVERVLDPPGRLLGLSALTALQRLRVELPAATEPYGSGAAGGAGVGYGVGGGGRFGGGGGGGGGASAWDGGGGGGGVSDGGATCDGAGGWKLGPLLAAMPWIRDLDLGPSYRLPPEALVSLAALSQLSRLRCGSIATPPPQQYRSLAAAAAAATAAATVAALAASEAPEALLCRQSSSAAGAGAGSITISGRGMAADETLSASHEVPPVIEGAEAGLGAVLLPLPAGVLQLPLPVALEVLEVCTLPAVPVLAALAALPRLSDLRVTPAAPSAPASAVAAAPAACGSVRQSTLPTTTATATAAVAACTRLNCSSSSSSSSSSSGADGSSSLPRATARPGAVPGAAGSGGGRVWVLAHRVQSTAPGGQAQTSFPPSTSGGGGSGGSGGAYGGGADAAAATAVAPVASGAATAQIPAAAAPADAAASSAAASCEPLRLALVGDEWEHGQHHPGGGMQLQRERAGRRLAAAGAAEQGPPGAGGAGWSQPQEVVTAARLLRRVLPPASRRRLSLHPFTRSPARLAGPHAAWMSELWPLAGDGDRGGGGSRGGGGGGGGVEAVEVAGLDLAAGDLEALLAALPGLSSLGLFMCRLPDGELARRLQAERPGLAVRVDSSCVFDHPPAAASALPGSHMPYGRGGYGR</sequence>
<dbReference type="OrthoDB" id="552587at2759"/>
<keyword evidence="3" id="KW-1185">Reference proteome</keyword>
<feature type="region of interest" description="Disordered" evidence="1">
    <location>
        <begin position="44"/>
        <end position="69"/>
    </location>
</feature>
<dbReference type="AlphaFoldDB" id="A0A835SXR9"/>
<feature type="region of interest" description="Disordered" evidence="1">
    <location>
        <begin position="588"/>
        <end position="611"/>
    </location>
</feature>
<evidence type="ECO:0000256" key="1">
    <source>
        <dbReference type="SAM" id="MobiDB-lite"/>
    </source>
</evidence>
<gene>
    <name evidence="2" type="ORF">HYH02_012065</name>
</gene>
<proteinExistence type="predicted"/>
<feature type="compositionally biased region" description="Low complexity" evidence="1">
    <location>
        <begin position="690"/>
        <end position="701"/>
    </location>
</feature>
<dbReference type="EMBL" id="JAEHOD010000054">
    <property type="protein sequence ID" value="KAG2435068.1"/>
    <property type="molecule type" value="Genomic_DNA"/>
</dbReference>
<feature type="region of interest" description="Disordered" evidence="1">
    <location>
        <begin position="670"/>
        <end position="711"/>
    </location>
</feature>
<evidence type="ECO:0000313" key="2">
    <source>
        <dbReference type="EMBL" id="KAG2435068.1"/>
    </source>
</evidence>
<reference evidence="2" key="1">
    <citation type="journal article" date="2020" name="bioRxiv">
        <title>Comparative genomics of Chlamydomonas.</title>
        <authorList>
            <person name="Craig R.J."/>
            <person name="Hasan A.R."/>
            <person name="Ness R.W."/>
            <person name="Keightley P.D."/>
        </authorList>
    </citation>
    <scope>NUCLEOTIDE SEQUENCE</scope>
    <source>
        <strain evidence="2">CCAP 11/173</strain>
    </source>
</reference>